<name>A0A9Q0RME8_BLOTA</name>
<evidence type="ECO:0000313" key="5">
    <source>
        <dbReference type="Proteomes" id="UP001142055"/>
    </source>
</evidence>
<feature type="domain" description="FHA" evidence="3">
    <location>
        <begin position="16"/>
        <end position="79"/>
    </location>
</feature>
<feature type="transmembrane region" description="Helical" evidence="2">
    <location>
        <begin position="369"/>
        <end position="391"/>
    </location>
</feature>
<feature type="transmembrane region" description="Helical" evidence="2">
    <location>
        <begin position="215"/>
        <end position="237"/>
    </location>
</feature>
<evidence type="ECO:0000256" key="2">
    <source>
        <dbReference type="SAM" id="Phobius"/>
    </source>
</evidence>
<keyword evidence="5" id="KW-1185">Reference proteome</keyword>
<sequence length="413" mass="48102">MNKPRIRKLDKDTTIKVVGRSPTQPDVDKKAKSPKVSKSPTKVDNDKNSKVIKSPDIPTAPEMENNNSTKGTKLEKKKLSFTLDESDSLKEFSDNGRILQYDRDKGRLFYGHWTPRHDDERYGEILGDKYEKKVKKKFMSNLMNSDMEYYYTQWNNVTRIFFEYILAIILVGLIVSFYFHCWIIIDLRRFTIPYPFIFEYKDQTISFNYVHLQWIYTYTGILFGTVIVRFIFLILVIQTENQNLEKSPHYFGGNSMQVVNKYKSLHSTKMGKIKSVPYSCCNISVIGDCVFYDIENSLKFYASSMKPMETINQVGCVDRLLTHFINVYHQIRLVYAIIAAVEIIFYFLAAMVYSSYFSCYRLQQQPTNVQIPYCTVLIPSLALAIYSAFFMKLPNTIQGMKKNVTKGNSVQKI</sequence>
<dbReference type="InterPro" id="IPR000253">
    <property type="entry name" value="FHA_dom"/>
</dbReference>
<reference evidence="4" key="1">
    <citation type="submission" date="2022-12" db="EMBL/GenBank/DDBJ databases">
        <title>Genome assemblies of Blomia tropicalis.</title>
        <authorList>
            <person name="Cui Y."/>
        </authorList>
    </citation>
    <scope>NUCLEOTIDE SEQUENCE</scope>
    <source>
        <tissue evidence="4">Adult mites</tissue>
    </source>
</reference>
<dbReference type="PROSITE" id="PS50006">
    <property type="entry name" value="FHA_DOMAIN"/>
    <property type="match status" value="1"/>
</dbReference>
<evidence type="ECO:0000256" key="1">
    <source>
        <dbReference type="SAM" id="MobiDB-lite"/>
    </source>
</evidence>
<organism evidence="4 5">
    <name type="scientific">Blomia tropicalis</name>
    <name type="common">Mite</name>
    <dbReference type="NCBI Taxonomy" id="40697"/>
    <lineage>
        <taxon>Eukaryota</taxon>
        <taxon>Metazoa</taxon>
        <taxon>Ecdysozoa</taxon>
        <taxon>Arthropoda</taxon>
        <taxon>Chelicerata</taxon>
        <taxon>Arachnida</taxon>
        <taxon>Acari</taxon>
        <taxon>Acariformes</taxon>
        <taxon>Sarcoptiformes</taxon>
        <taxon>Astigmata</taxon>
        <taxon>Glycyphagoidea</taxon>
        <taxon>Echimyopodidae</taxon>
        <taxon>Blomia</taxon>
    </lineage>
</organism>
<comment type="caution">
    <text evidence="4">The sequence shown here is derived from an EMBL/GenBank/DDBJ whole genome shotgun (WGS) entry which is preliminary data.</text>
</comment>
<evidence type="ECO:0000259" key="3">
    <source>
        <dbReference type="PROSITE" id="PS50006"/>
    </source>
</evidence>
<dbReference type="EMBL" id="JAPWDV010000003">
    <property type="protein sequence ID" value="KAJ6218411.1"/>
    <property type="molecule type" value="Genomic_DNA"/>
</dbReference>
<feature type="region of interest" description="Disordered" evidence="1">
    <location>
        <begin position="1"/>
        <end position="71"/>
    </location>
</feature>
<proteinExistence type="predicted"/>
<accession>A0A9Q0RME8</accession>
<feature type="transmembrane region" description="Helical" evidence="2">
    <location>
        <begin position="333"/>
        <end position="357"/>
    </location>
</feature>
<feature type="transmembrane region" description="Helical" evidence="2">
    <location>
        <begin position="164"/>
        <end position="185"/>
    </location>
</feature>
<keyword evidence="2" id="KW-0472">Membrane</keyword>
<dbReference type="AlphaFoldDB" id="A0A9Q0RME8"/>
<keyword evidence="2" id="KW-0812">Transmembrane</keyword>
<gene>
    <name evidence="4" type="ORF">RDWZM_009568</name>
</gene>
<dbReference type="Proteomes" id="UP001142055">
    <property type="component" value="Chromosome 3"/>
</dbReference>
<keyword evidence="2" id="KW-1133">Transmembrane helix</keyword>
<protein>
    <recommendedName>
        <fullName evidence="3">FHA domain-containing protein</fullName>
    </recommendedName>
</protein>
<evidence type="ECO:0000313" key="4">
    <source>
        <dbReference type="EMBL" id="KAJ6218411.1"/>
    </source>
</evidence>